<evidence type="ECO:0000313" key="3">
    <source>
        <dbReference type="EMBL" id="CUN74821.1"/>
    </source>
</evidence>
<name>A0A173ZF02_9FIRM</name>
<dbReference type="GO" id="GO:0030151">
    <property type="term" value="F:molybdenum ion binding"/>
    <property type="evidence" value="ECO:0007669"/>
    <property type="project" value="InterPro"/>
</dbReference>
<gene>
    <name evidence="3" type="ORF">ERS852395_01211</name>
    <name evidence="2" type="ORF">ERS852476_00960</name>
</gene>
<dbReference type="AlphaFoldDB" id="A0A173ZF02"/>
<proteinExistence type="predicted"/>
<sequence length="144" mass="16282">MAKILCVCISKERKTCSQNIHECEADLQGLVGDVHYGMGGRKQVSLLPYEKVKEYFEQSEEEFRYGRFGENLLVEGIDWNSIAEGNRFRCGDVLLEAVRIGAGGPASDAYKGEKVCTPMEPWFVFCQILEAGRLREGEIILQQR</sequence>
<dbReference type="GO" id="GO:0030170">
    <property type="term" value="F:pyridoxal phosphate binding"/>
    <property type="evidence" value="ECO:0007669"/>
    <property type="project" value="InterPro"/>
</dbReference>
<dbReference type="InterPro" id="IPR005302">
    <property type="entry name" value="MoCF_Sase_C"/>
</dbReference>
<dbReference type="InterPro" id="IPR011037">
    <property type="entry name" value="Pyrv_Knase-like_insert_dom_sf"/>
</dbReference>
<evidence type="ECO:0000259" key="1">
    <source>
        <dbReference type="Pfam" id="PF03473"/>
    </source>
</evidence>
<dbReference type="SUPFAM" id="SSF50800">
    <property type="entry name" value="PK beta-barrel domain-like"/>
    <property type="match status" value="1"/>
</dbReference>
<protein>
    <submittedName>
        <fullName evidence="3">Molybdenum cofactor biosynthesis protein MoaC /MOSC-domain-containing protein</fullName>
    </submittedName>
</protein>
<dbReference type="GO" id="GO:0003824">
    <property type="term" value="F:catalytic activity"/>
    <property type="evidence" value="ECO:0007669"/>
    <property type="project" value="InterPro"/>
</dbReference>
<accession>A0A173ZF02</accession>
<dbReference type="GeneID" id="75077400"/>
<dbReference type="RefSeq" id="WP_022380639.1">
    <property type="nucleotide sequence ID" value="NZ_CYZA01000005.1"/>
</dbReference>
<dbReference type="Gene3D" id="2.40.33.20">
    <property type="entry name" value="PK beta-barrel domain-like"/>
    <property type="match status" value="1"/>
</dbReference>
<reference evidence="4 5" key="1">
    <citation type="submission" date="2015-09" db="EMBL/GenBank/DDBJ databases">
        <authorList>
            <consortium name="Pathogen Informatics"/>
        </authorList>
    </citation>
    <scope>NUCLEOTIDE SEQUENCE [LARGE SCALE GENOMIC DNA]</scope>
    <source>
        <strain evidence="3 4">2789STDY5608838</strain>
        <strain evidence="2 5">2789STDY5834861</strain>
    </source>
</reference>
<evidence type="ECO:0000313" key="4">
    <source>
        <dbReference type="Proteomes" id="UP000095447"/>
    </source>
</evidence>
<dbReference type="Proteomes" id="UP000095645">
    <property type="component" value="Unassembled WGS sequence"/>
</dbReference>
<dbReference type="Proteomes" id="UP000095447">
    <property type="component" value="Unassembled WGS sequence"/>
</dbReference>
<feature type="domain" description="MOSC" evidence="1">
    <location>
        <begin position="35"/>
        <end position="97"/>
    </location>
</feature>
<evidence type="ECO:0000313" key="5">
    <source>
        <dbReference type="Proteomes" id="UP000095645"/>
    </source>
</evidence>
<evidence type="ECO:0000313" key="2">
    <source>
        <dbReference type="EMBL" id="CUN74403.1"/>
    </source>
</evidence>
<dbReference type="EMBL" id="CYZA01000005">
    <property type="protein sequence ID" value="CUN74821.1"/>
    <property type="molecule type" value="Genomic_DNA"/>
</dbReference>
<dbReference type="EMBL" id="CYZP01000006">
    <property type="protein sequence ID" value="CUN74403.1"/>
    <property type="molecule type" value="Genomic_DNA"/>
</dbReference>
<organism evidence="3 4">
    <name type="scientific">Blautia obeum</name>
    <dbReference type="NCBI Taxonomy" id="40520"/>
    <lineage>
        <taxon>Bacteria</taxon>
        <taxon>Bacillati</taxon>
        <taxon>Bacillota</taxon>
        <taxon>Clostridia</taxon>
        <taxon>Lachnospirales</taxon>
        <taxon>Lachnospiraceae</taxon>
        <taxon>Blautia</taxon>
    </lineage>
</organism>
<dbReference type="Pfam" id="PF03473">
    <property type="entry name" value="MOSC"/>
    <property type="match status" value="1"/>
</dbReference>